<keyword evidence="3" id="KW-1185">Reference proteome</keyword>
<evidence type="ECO:0000313" key="3">
    <source>
        <dbReference type="Proteomes" id="UP001488805"/>
    </source>
</evidence>
<sequence>MKPREGRVLIRTIKFRLVPPKQVQQNQQESEGGVNQAESRQRSLQKRFQSALQRKSCTLLFPKRKPNPKLAASELHQQVEQQVYLHFLSTVVKKGAGPDLAIRNTRTPAASPLH</sequence>
<accession>A0AAW1DW25</accession>
<dbReference type="Proteomes" id="UP001488805">
    <property type="component" value="Unassembled WGS sequence"/>
</dbReference>
<dbReference type="EMBL" id="JBCEZU010000597">
    <property type="protein sequence ID" value="KAK9514319.1"/>
    <property type="molecule type" value="Genomic_DNA"/>
</dbReference>
<comment type="caution">
    <text evidence="2">The sequence shown here is derived from an EMBL/GenBank/DDBJ whole genome shotgun (WGS) entry which is preliminary data.</text>
</comment>
<proteinExistence type="predicted"/>
<protein>
    <submittedName>
        <fullName evidence="2">Uncharacterized protein</fullName>
    </submittedName>
</protein>
<organism evidence="2 3">
    <name type="scientific">Zoarces viviparus</name>
    <name type="common">Viviparous eelpout</name>
    <name type="synonym">Blennius viviparus</name>
    <dbReference type="NCBI Taxonomy" id="48416"/>
    <lineage>
        <taxon>Eukaryota</taxon>
        <taxon>Metazoa</taxon>
        <taxon>Chordata</taxon>
        <taxon>Craniata</taxon>
        <taxon>Vertebrata</taxon>
        <taxon>Euteleostomi</taxon>
        <taxon>Actinopterygii</taxon>
        <taxon>Neopterygii</taxon>
        <taxon>Teleostei</taxon>
        <taxon>Neoteleostei</taxon>
        <taxon>Acanthomorphata</taxon>
        <taxon>Eupercaria</taxon>
        <taxon>Perciformes</taxon>
        <taxon>Cottioidei</taxon>
        <taxon>Zoarcales</taxon>
        <taxon>Zoarcidae</taxon>
        <taxon>Zoarcinae</taxon>
        <taxon>Zoarces</taxon>
    </lineage>
</organism>
<gene>
    <name evidence="2" type="ORF">VZT92_027795</name>
</gene>
<name>A0AAW1DW25_ZOAVI</name>
<feature type="region of interest" description="Disordered" evidence="1">
    <location>
        <begin position="20"/>
        <end position="50"/>
    </location>
</feature>
<evidence type="ECO:0000256" key="1">
    <source>
        <dbReference type="SAM" id="MobiDB-lite"/>
    </source>
</evidence>
<dbReference type="AlphaFoldDB" id="A0AAW1DW25"/>
<evidence type="ECO:0000313" key="2">
    <source>
        <dbReference type="EMBL" id="KAK9514319.1"/>
    </source>
</evidence>
<reference evidence="2 3" key="1">
    <citation type="journal article" date="2024" name="Genome Biol. Evol.">
        <title>Chromosome-level genome assembly of the viviparous eelpout Zoarces viviparus.</title>
        <authorList>
            <person name="Fuhrmann N."/>
            <person name="Brasseur M.V."/>
            <person name="Bakowski C.E."/>
            <person name="Podsiadlowski L."/>
            <person name="Prost S."/>
            <person name="Krehenwinkel H."/>
            <person name="Mayer C."/>
        </authorList>
    </citation>
    <scope>NUCLEOTIDE SEQUENCE [LARGE SCALE GENOMIC DNA]</scope>
    <source>
        <strain evidence="2">NO-MEL_2022_Ind0_liver</strain>
    </source>
</reference>